<name>A0ABQ7KT41_BRACM</name>
<evidence type="ECO:0000313" key="2">
    <source>
        <dbReference type="Proteomes" id="UP000823674"/>
    </source>
</evidence>
<keyword evidence="2" id="KW-1185">Reference proteome</keyword>
<organism evidence="1 2">
    <name type="scientific">Brassica rapa subsp. trilocularis</name>
    <dbReference type="NCBI Taxonomy" id="1813537"/>
    <lineage>
        <taxon>Eukaryota</taxon>
        <taxon>Viridiplantae</taxon>
        <taxon>Streptophyta</taxon>
        <taxon>Embryophyta</taxon>
        <taxon>Tracheophyta</taxon>
        <taxon>Spermatophyta</taxon>
        <taxon>Magnoliopsida</taxon>
        <taxon>eudicotyledons</taxon>
        <taxon>Gunneridae</taxon>
        <taxon>Pentapetalae</taxon>
        <taxon>rosids</taxon>
        <taxon>malvids</taxon>
        <taxon>Brassicales</taxon>
        <taxon>Brassicaceae</taxon>
        <taxon>Brassiceae</taxon>
        <taxon>Brassica</taxon>
    </lineage>
</organism>
<dbReference type="Proteomes" id="UP000823674">
    <property type="component" value="Chromosome A07"/>
</dbReference>
<sequence>MPFQWPLAMPPHCGPQIRSSCFDILSWFLSKVGSCYVLSKLEAYRLELCPCSYFCHCAGNLSVPDSFGRVVVLVSLTATSSVRPSLTYQHLTGLFELHVVVHVAIVCRMEYGGCSSFCSDRHPVQVVSGPNKCLVSLLRVGWCFEALAELFSGGPLSLIADSSGRPKLPGSDSRLNLVHLFAASCWCGLVEPRDCGASSCVCLAFHNFIEFVFFFLRFVLIH</sequence>
<dbReference type="EMBL" id="JADBGQ010000009">
    <property type="protein sequence ID" value="KAG5377610.1"/>
    <property type="molecule type" value="Genomic_DNA"/>
</dbReference>
<protein>
    <submittedName>
        <fullName evidence="1">Uncharacterized protein</fullName>
    </submittedName>
</protein>
<evidence type="ECO:0000313" key="1">
    <source>
        <dbReference type="EMBL" id="KAG5377610.1"/>
    </source>
</evidence>
<reference evidence="1 2" key="1">
    <citation type="submission" date="2021-03" db="EMBL/GenBank/DDBJ databases">
        <authorList>
            <person name="King G.J."/>
            <person name="Bancroft I."/>
            <person name="Baten A."/>
            <person name="Bloomfield J."/>
            <person name="Borpatragohain P."/>
            <person name="He Z."/>
            <person name="Irish N."/>
            <person name="Irwin J."/>
            <person name="Liu K."/>
            <person name="Mauleon R.P."/>
            <person name="Moore J."/>
            <person name="Morris R."/>
            <person name="Ostergaard L."/>
            <person name="Wang B."/>
            <person name="Wells R."/>
        </authorList>
    </citation>
    <scope>NUCLEOTIDE SEQUENCE [LARGE SCALE GENOMIC DNA]</scope>
    <source>
        <strain evidence="1">R-o-18</strain>
        <tissue evidence="1">Leaf</tissue>
    </source>
</reference>
<comment type="caution">
    <text evidence="1">The sequence shown here is derived from an EMBL/GenBank/DDBJ whole genome shotgun (WGS) entry which is preliminary data.</text>
</comment>
<proteinExistence type="predicted"/>
<gene>
    <name evidence="1" type="primary">A07p000830.1_BraROA</name>
    <name evidence="1" type="ORF">IGI04_025452</name>
</gene>
<feature type="non-terminal residue" evidence="1">
    <location>
        <position position="222"/>
    </location>
</feature>
<accession>A0ABQ7KT41</accession>